<comment type="similarity">
    <text evidence="1">Belongs to the TSR2 family.</text>
</comment>
<feature type="region of interest" description="Disordered" evidence="3">
    <location>
        <begin position="139"/>
        <end position="185"/>
    </location>
</feature>
<sequence>MSSAAPPADEAPTPEQLQFARSVFILLEMWPALSQAVNEGWGGPESEEKKSFLLSHLCDEYGNGGASTKPDVDDLTELIESYVMEEYACELEDDSAQWVAMHICLAHSSIFEQGKGDEIVAEYEASYARTGSHKLVAQMREDIRDVSDGEEEPNAPAPAPSAPKEKLAPEVDEDGFETVVPRRRR</sequence>
<evidence type="ECO:0000313" key="4">
    <source>
        <dbReference type="EMBL" id="WFD23060.1"/>
    </source>
</evidence>
<name>A0AAF0EEB9_9BASI</name>
<organism evidence="4 5">
    <name type="scientific">Malassezia equina</name>
    <dbReference type="NCBI Taxonomy" id="1381935"/>
    <lineage>
        <taxon>Eukaryota</taxon>
        <taxon>Fungi</taxon>
        <taxon>Dikarya</taxon>
        <taxon>Basidiomycota</taxon>
        <taxon>Ustilaginomycotina</taxon>
        <taxon>Malasseziomycetes</taxon>
        <taxon>Malasseziales</taxon>
        <taxon>Malasseziaceae</taxon>
        <taxon>Malassezia</taxon>
    </lineage>
</organism>
<dbReference type="InterPro" id="IPR019398">
    <property type="entry name" value="Pre-rRNA_process_TSR2"/>
</dbReference>
<evidence type="ECO:0000256" key="3">
    <source>
        <dbReference type="SAM" id="MobiDB-lite"/>
    </source>
</evidence>
<protein>
    <submittedName>
        <fullName evidence="4">rRNA accumulation- protein</fullName>
    </submittedName>
</protein>
<dbReference type="PANTHER" id="PTHR21250">
    <property type="entry name" value="PRE-RRNA-PROCESSING PROTEIN TSR2 HOMOLOG"/>
    <property type="match status" value="1"/>
</dbReference>
<gene>
    <name evidence="4" type="primary">TSR2</name>
    <name evidence="4" type="ORF">MEQU1_001744</name>
</gene>
<evidence type="ECO:0000256" key="2">
    <source>
        <dbReference type="ARBA" id="ARBA00022552"/>
    </source>
</evidence>
<accession>A0AAF0EEB9</accession>
<keyword evidence="2" id="KW-0698">rRNA processing</keyword>
<reference evidence="4" key="1">
    <citation type="submission" date="2023-03" db="EMBL/GenBank/DDBJ databases">
        <title>Mating type loci evolution in Malassezia.</title>
        <authorList>
            <person name="Coelho M.A."/>
        </authorList>
    </citation>
    <scope>NUCLEOTIDE SEQUENCE</scope>
    <source>
        <strain evidence="4">CBS 12830</strain>
    </source>
</reference>
<dbReference type="Proteomes" id="UP001214415">
    <property type="component" value="Chromosome 3"/>
</dbReference>
<dbReference type="EMBL" id="CP119902">
    <property type="protein sequence ID" value="WFD23060.1"/>
    <property type="molecule type" value="Genomic_DNA"/>
</dbReference>
<keyword evidence="5" id="KW-1185">Reference proteome</keyword>
<dbReference type="AlphaFoldDB" id="A0AAF0EEB9"/>
<evidence type="ECO:0000313" key="5">
    <source>
        <dbReference type="Proteomes" id="UP001214415"/>
    </source>
</evidence>
<proteinExistence type="inferred from homology"/>
<evidence type="ECO:0000256" key="1">
    <source>
        <dbReference type="ARBA" id="ARBA00006524"/>
    </source>
</evidence>
<dbReference type="Pfam" id="PF10273">
    <property type="entry name" value="WGG"/>
    <property type="match status" value="1"/>
</dbReference>
<dbReference type="GO" id="GO:0006364">
    <property type="term" value="P:rRNA processing"/>
    <property type="evidence" value="ECO:0007669"/>
    <property type="project" value="UniProtKB-KW"/>
</dbReference>